<accession>A0AA88DXM3</accession>
<dbReference type="AlphaFoldDB" id="A0AA88DXM3"/>
<gene>
    <name evidence="1" type="ORF">TIFTF001_033132</name>
</gene>
<keyword evidence="2" id="KW-1185">Reference proteome</keyword>
<protein>
    <submittedName>
        <fullName evidence="1">Uncharacterized protein</fullName>
    </submittedName>
</protein>
<dbReference type="EMBL" id="BTGU01000166">
    <property type="protein sequence ID" value="GMN64052.1"/>
    <property type="molecule type" value="Genomic_DNA"/>
</dbReference>
<dbReference type="Gramene" id="FCD_00021805-RA">
    <property type="protein sequence ID" value="FCD_00021805-RA:cds"/>
    <property type="gene ID" value="FCD_00021805"/>
</dbReference>
<comment type="caution">
    <text evidence="1">The sequence shown here is derived from an EMBL/GenBank/DDBJ whole genome shotgun (WGS) entry which is preliminary data.</text>
</comment>
<evidence type="ECO:0000313" key="2">
    <source>
        <dbReference type="Proteomes" id="UP001187192"/>
    </source>
</evidence>
<reference evidence="1" key="1">
    <citation type="submission" date="2023-07" db="EMBL/GenBank/DDBJ databases">
        <title>draft genome sequence of fig (Ficus carica).</title>
        <authorList>
            <person name="Takahashi T."/>
            <person name="Nishimura K."/>
        </authorList>
    </citation>
    <scope>NUCLEOTIDE SEQUENCE</scope>
</reference>
<dbReference type="Proteomes" id="UP001187192">
    <property type="component" value="Unassembled WGS sequence"/>
</dbReference>
<evidence type="ECO:0000313" key="1">
    <source>
        <dbReference type="EMBL" id="GMN64052.1"/>
    </source>
</evidence>
<proteinExistence type="predicted"/>
<sequence length="93" mass="10060">MPMAKCLNNLPWCTSEWISHAEARLLSQGISQLHGTDEGGAQHRWWGMGEGGGDSSITGAREISRATLLDLGVVVGKQELETLNLIPPQSLSY</sequence>
<name>A0AA88DXM3_FICCA</name>
<organism evidence="1 2">
    <name type="scientific">Ficus carica</name>
    <name type="common">Common fig</name>
    <dbReference type="NCBI Taxonomy" id="3494"/>
    <lineage>
        <taxon>Eukaryota</taxon>
        <taxon>Viridiplantae</taxon>
        <taxon>Streptophyta</taxon>
        <taxon>Embryophyta</taxon>
        <taxon>Tracheophyta</taxon>
        <taxon>Spermatophyta</taxon>
        <taxon>Magnoliopsida</taxon>
        <taxon>eudicotyledons</taxon>
        <taxon>Gunneridae</taxon>
        <taxon>Pentapetalae</taxon>
        <taxon>rosids</taxon>
        <taxon>fabids</taxon>
        <taxon>Rosales</taxon>
        <taxon>Moraceae</taxon>
        <taxon>Ficeae</taxon>
        <taxon>Ficus</taxon>
    </lineage>
</organism>